<dbReference type="PATRIC" id="fig|1111454.3.peg.1168"/>
<sequence>MNGIGATKLPQGFRSSVTYSGMDSRLKVDTAMIRSEKECYLLRSVHTRISCTMTKVLIWHHGIALPQGRRGSEITGQLCAAADAAAGVYGSALLASGSAAGHFRPSRLVDSFPSLAADLNDDGAEALASVSAGKILTVSGCGSHVMAVVAAPTVAGKGVALFLTDTGLSGEEAGIVWRNLTDRYDFHDYDAVLMAVAAERQPHLFAADALALALESMGVKRCCRTAS</sequence>
<dbReference type="RefSeq" id="WP_023053656.1">
    <property type="nucleotide sequence ID" value="NZ_AWXA01000032.1"/>
</dbReference>
<name>U7UK86_9FIRM</name>
<protein>
    <submittedName>
        <fullName evidence="1">Uncharacterized protein</fullName>
    </submittedName>
</protein>
<dbReference type="Proteomes" id="UP000017090">
    <property type="component" value="Unassembled WGS sequence"/>
</dbReference>
<evidence type="ECO:0000313" key="2">
    <source>
        <dbReference type="Proteomes" id="UP000017090"/>
    </source>
</evidence>
<keyword evidence="2" id="KW-1185">Reference proteome</keyword>
<dbReference type="STRING" id="1111454.HMPREF1250_0368"/>
<accession>U7UK86</accession>
<proteinExistence type="predicted"/>
<dbReference type="eggNOG" id="COG1364">
    <property type="taxonomic scope" value="Bacteria"/>
</dbReference>
<dbReference type="AlphaFoldDB" id="U7UK86"/>
<gene>
    <name evidence="1" type="ORF">HMPREF1250_0368</name>
</gene>
<dbReference type="OrthoDB" id="9804242at2"/>
<comment type="caution">
    <text evidence="1">The sequence shown here is derived from an EMBL/GenBank/DDBJ whole genome shotgun (WGS) entry which is preliminary data.</text>
</comment>
<organism evidence="1 2">
    <name type="scientific">Megasphaera vaginalis</name>
    <name type="common">ex Srinivasan et al. 2021</name>
    <dbReference type="NCBI Taxonomy" id="1111454"/>
    <lineage>
        <taxon>Bacteria</taxon>
        <taxon>Bacillati</taxon>
        <taxon>Bacillota</taxon>
        <taxon>Negativicutes</taxon>
        <taxon>Veillonellales</taxon>
        <taxon>Veillonellaceae</taxon>
        <taxon>Megasphaera</taxon>
    </lineage>
</organism>
<dbReference type="EMBL" id="AWXA01000032">
    <property type="protein sequence ID" value="ERT59696.1"/>
    <property type="molecule type" value="Genomic_DNA"/>
</dbReference>
<reference evidence="1 2" key="1">
    <citation type="submission" date="2013-09" db="EMBL/GenBank/DDBJ databases">
        <authorList>
            <person name="Durkin A.S."/>
            <person name="Haft D.R."/>
            <person name="McCorrison J."/>
            <person name="Torralba M."/>
            <person name="Gillis M."/>
            <person name="Haft D.H."/>
            <person name="Methe B."/>
            <person name="Sutton G."/>
            <person name="Nelson K.E."/>
        </authorList>
    </citation>
    <scope>NUCLEOTIDE SEQUENCE [LARGE SCALE GENOMIC DNA]</scope>
    <source>
        <strain evidence="1 2">BV3C16-1</strain>
    </source>
</reference>
<evidence type="ECO:0000313" key="1">
    <source>
        <dbReference type="EMBL" id="ERT59696.1"/>
    </source>
</evidence>